<keyword evidence="1" id="KW-0472">Membrane</keyword>
<dbReference type="AlphaFoldDB" id="A0A5C6TW46"/>
<organism evidence="2 3">
    <name type="scientific">Allosphingosinicella ginsenosidimutans</name>
    <dbReference type="NCBI Taxonomy" id="1176539"/>
    <lineage>
        <taxon>Bacteria</taxon>
        <taxon>Pseudomonadati</taxon>
        <taxon>Pseudomonadota</taxon>
        <taxon>Alphaproteobacteria</taxon>
        <taxon>Sphingomonadales</taxon>
        <taxon>Sphingomonadaceae</taxon>
        <taxon>Allosphingosinicella</taxon>
    </lineage>
</organism>
<evidence type="ECO:0000313" key="3">
    <source>
        <dbReference type="Proteomes" id="UP000321249"/>
    </source>
</evidence>
<accession>A0A5C6TW46</accession>
<keyword evidence="1" id="KW-1133">Transmembrane helix</keyword>
<feature type="transmembrane region" description="Helical" evidence="1">
    <location>
        <begin position="79"/>
        <end position="100"/>
    </location>
</feature>
<protein>
    <submittedName>
        <fullName evidence="2">Phage holin family protein</fullName>
    </submittedName>
</protein>
<gene>
    <name evidence="2" type="ORF">FRZ32_12885</name>
</gene>
<feature type="transmembrane region" description="Helical" evidence="1">
    <location>
        <begin position="50"/>
        <end position="73"/>
    </location>
</feature>
<keyword evidence="3" id="KW-1185">Reference proteome</keyword>
<name>A0A5C6TW46_9SPHN</name>
<sequence length="127" mass="13483">MADGGPGRHGESIGDLVRRLIEDARAYAEAEFALLKAIAEHRAARARKAAVTLAIGWFCLFAAMTALVITALVSLSFAVGPLLAGIIVGVPLAGIGYYLARRGWAEVKKLTADPEERAALREAEKLP</sequence>
<dbReference type="RefSeq" id="WP_147043892.1">
    <property type="nucleotide sequence ID" value="NZ_BAABIR010000001.1"/>
</dbReference>
<dbReference type="InterPro" id="IPR009937">
    <property type="entry name" value="Phage_holin_3_6"/>
</dbReference>
<comment type="caution">
    <text evidence="2">The sequence shown here is derived from an EMBL/GenBank/DDBJ whole genome shotgun (WGS) entry which is preliminary data.</text>
</comment>
<dbReference type="Pfam" id="PF07332">
    <property type="entry name" value="Phage_holin_3_6"/>
    <property type="match status" value="1"/>
</dbReference>
<dbReference type="EMBL" id="VOQQ01000001">
    <property type="protein sequence ID" value="TXC64469.1"/>
    <property type="molecule type" value="Genomic_DNA"/>
</dbReference>
<keyword evidence="1" id="KW-0812">Transmembrane</keyword>
<dbReference type="Proteomes" id="UP000321249">
    <property type="component" value="Unassembled WGS sequence"/>
</dbReference>
<reference evidence="2 3" key="1">
    <citation type="journal article" date="2015" name="J. Microbiol.">
        <title>Sphingosinicella ginsenosidimutans sp. nov., with ginsenoside converting activity.</title>
        <authorList>
            <person name="Kim J.K."/>
            <person name="Kang M.S."/>
            <person name="Park S.C."/>
            <person name="Kim K.M."/>
            <person name="Choi K."/>
            <person name="Yoon M.H."/>
            <person name="Im W.T."/>
        </authorList>
    </citation>
    <scope>NUCLEOTIDE SEQUENCE [LARGE SCALE GENOMIC DNA]</scope>
    <source>
        <strain evidence="2 3">BS-11</strain>
    </source>
</reference>
<evidence type="ECO:0000256" key="1">
    <source>
        <dbReference type="SAM" id="Phobius"/>
    </source>
</evidence>
<evidence type="ECO:0000313" key="2">
    <source>
        <dbReference type="EMBL" id="TXC64469.1"/>
    </source>
</evidence>
<proteinExistence type="predicted"/>